<evidence type="ECO:0000313" key="5">
    <source>
        <dbReference type="Proteomes" id="UP001447188"/>
    </source>
</evidence>
<comment type="similarity">
    <text evidence="1">Belongs to the SPT2 family.</text>
</comment>
<evidence type="ECO:0000313" key="4">
    <source>
        <dbReference type="EMBL" id="KAL0640338.1"/>
    </source>
</evidence>
<accession>A0ABR3GWT7</accession>
<feature type="compositionally biased region" description="Basic and acidic residues" evidence="3">
    <location>
        <begin position="101"/>
        <end position="111"/>
    </location>
</feature>
<reference evidence="4 5" key="1">
    <citation type="submission" date="2024-02" db="EMBL/GenBank/DDBJ databases">
        <title>Discinaceae phylogenomics.</title>
        <authorList>
            <person name="Dirks A.C."/>
            <person name="James T.Y."/>
        </authorList>
    </citation>
    <scope>NUCLEOTIDE SEQUENCE [LARGE SCALE GENOMIC DNA]</scope>
    <source>
        <strain evidence="4 5">ACD0624</strain>
    </source>
</reference>
<proteinExistence type="inferred from homology"/>
<keyword evidence="2" id="KW-0175">Coiled coil</keyword>
<dbReference type="Proteomes" id="UP001447188">
    <property type="component" value="Unassembled WGS sequence"/>
</dbReference>
<evidence type="ECO:0008006" key="6">
    <source>
        <dbReference type="Google" id="ProtNLM"/>
    </source>
</evidence>
<feature type="region of interest" description="Disordered" evidence="3">
    <location>
        <begin position="62"/>
        <end position="322"/>
    </location>
</feature>
<dbReference type="Pfam" id="PF08243">
    <property type="entry name" value="SPT2"/>
    <property type="match status" value="1"/>
</dbReference>
<evidence type="ECO:0000256" key="2">
    <source>
        <dbReference type="ARBA" id="ARBA00023054"/>
    </source>
</evidence>
<dbReference type="InterPro" id="IPR013256">
    <property type="entry name" value="Chromatin_SPT2"/>
</dbReference>
<organism evidence="4 5">
    <name type="scientific">Discina gigas</name>
    <dbReference type="NCBI Taxonomy" id="1032678"/>
    <lineage>
        <taxon>Eukaryota</taxon>
        <taxon>Fungi</taxon>
        <taxon>Dikarya</taxon>
        <taxon>Ascomycota</taxon>
        <taxon>Pezizomycotina</taxon>
        <taxon>Pezizomycetes</taxon>
        <taxon>Pezizales</taxon>
        <taxon>Discinaceae</taxon>
        <taxon>Discina</taxon>
    </lineage>
</organism>
<name>A0ABR3GWT7_9PEZI</name>
<feature type="compositionally biased region" description="Basic and acidic residues" evidence="3">
    <location>
        <begin position="135"/>
        <end position="151"/>
    </location>
</feature>
<evidence type="ECO:0000256" key="3">
    <source>
        <dbReference type="SAM" id="MobiDB-lite"/>
    </source>
</evidence>
<feature type="compositionally biased region" description="Polar residues" evidence="3">
    <location>
        <begin position="16"/>
        <end position="28"/>
    </location>
</feature>
<feature type="compositionally biased region" description="Polar residues" evidence="3">
    <location>
        <begin position="81"/>
        <end position="99"/>
    </location>
</feature>
<dbReference type="SMART" id="SM00784">
    <property type="entry name" value="SPT2"/>
    <property type="match status" value="1"/>
</dbReference>
<protein>
    <recommendedName>
        <fullName evidence="6">SPT2 chromatin protein</fullName>
    </recommendedName>
</protein>
<feature type="compositionally biased region" description="Gly residues" evidence="3">
    <location>
        <begin position="194"/>
        <end position="204"/>
    </location>
</feature>
<feature type="compositionally biased region" description="Acidic residues" evidence="3">
    <location>
        <begin position="274"/>
        <end position="289"/>
    </location>
</feature>
<feature type="region of interest" description="Disordered" evidence="3">
    <location>
        <begin position="1"/>
        <end position="28"/>
    </location>
</feature>
<gene>
    <name evidence="4" type="ORF">Q9L58_000618</name>
</gene>
<dbReference type="EMBL" id="JBBBZM010000004">
    <property type="protein sequence ID" value="KAL0640338.1"/>
    <property type="molecule type" value="Genomic_DNA"/>
</dbReference>
<feature type="compositionally biased region" description="Gly residues" evidence="3">
    <location>
        <begin position="245"/>
        <end position="254"/>
    </location>
</feature>
<keyword evidence="5" id="KW-1185">Reference proteome</keyword>
<comment type="caution">
    <text evidence="4">The sequence shown here is derived from an EMBL/GenBank/DDBJ whole genome shotgun (WGS) entry which is preliminary data.</text>
</comment>
<sequence length="367" mass="38237">MAPTLSRPSFPGTSKPPATTGASISRIGTTSAVISSKTDAGAIVKKRKVEENSMEKQRAALLAKAKKPSITTGISKPALSKISTAGTRPGTTSAGNTPTEAPKKVGYKELLARAAQAQAEKKSAPGTITHKARPQIKEQKAWQKKLEEQKAGKVGGASGAERSSKSPGVVSGGEKGNAAGKKSAEPAKAVAGKKGVGGATVGGVDGRRPSLGNVGAATKGRVPEKVGRNGSAMDTGTKRKREGPPGAGNVGGSGKISNGYSLPRKNSSRRRDTYEEDEDDDFVVDDDDDPPARGRPYGGSAGGKKYTYYESDCDSGSDMEAAGIDVLEEEERSRRAAVLEDQLQERLEKEMAAKKAAMKKKLMVKKK</sequence>
<evidence type="ECO:0000256" key="1">
    <source>
        <dbReference type="ARBA" id="ARBA00006461"/>
    </source>
</evidence>